<evidence type="ECO:0000313" key="1">
    <source>
        <dbReference type="EMBL" id="TKB47752.1"/>
    </source>
</evidence>
<keyword evidence="2" id="KW-1185">Reference proteome</keyword>
<dbReference type="OrthoDB" id="9814774at2"/>
<dbReference type="AlphaFoldDB" id="A0A4U1BB12"/>
<accession>A0A4U1BB12</accession>
<organism evidence="1 2">
    <name type="scientific">Ferrimonas sediminicola</name>
    <dbReference type="NCBI Taxonomy" id="2569538"/>
    <lineage>
        <taxon>Bacteria</taxon>
        <taxon>Pseudomonadati</taxon>
        <taxon>Pseudomonadota</taxon>
        <taxon>Gammaproteobacteria</taxon>
        <taxon>Alteromonadales</taxon>
        <taxon>Ferrimonadaceae</taxon>
        <taxon>Ferrimonas</taxon>
    </lineage>
</organism>
<dbReference type="InterPro" id="IPR027961">
    <property type="entry name" value="DUF4442"/>
</dbReference>
<protein>
    <submittedName>
        <fullName evidence="1">DUF4442 domain-containing protein</fullName>
    </submittedName>
</protein>
<dbReference type="RefSeq" id="WP_136854087.1">
    <property type="nucleotide sequence ID" value="NZ_SWCI01000012.1"/>
</dbReference>
<dbReference type="SUPFAM" id="SSF54637">
    <property type="entry name" value="Thioesterase/thiol ester dehydrase-isomerase"/>
    <property type="match status" value="1"/>
</dbReference>
<reference evidence="1 2" key="1">
    <citation type="submission" date="2019-04" db="EMBL/GenBank/DDBJ databases">
        <authorList>
            <person name="Hwang J.C."/>
        </authorList>
    </citation>
    <scope>NUCLEOTIDE SEQUENCE [LARGE SCALE GENOMIC DNA]</scope>
    <source>
        <strain evidence="1 2">IMCC35001</strain>
    </source>
</reference>
<dbReference type="Gene3D" id="3.10.129.10">
    <property type="entry name" value="Hotdog Thioesterase"/>
    <property type="match status" value="1"/>
</dbReference>
<comment type="caution">
    <text evidence="1">The sequence shown here is derived from an EMBL/GenBank/DDBJ whole genome shotgun (WGS) entry which is preliminary data.</text>
</comment>
<dbReference type="InterPro" id="IPR029069">
    <property type="entry name" value="HotDog_dom_sf"/>
</dbReference>
<gene>
    <name evidence="1" type="ORF">FCL40_14845</name>
</gene>
<name>A0A4U1BB12_9GAMM</name>
<dbReference type="Proteomes" id="UP000305674">
    <property type="component" value="Unassembled WGS sequence"/>
</dbReference>
<dbReference type="Pfam" id="PF14539">
    <property type="entry name" value="DUF4442"/>
    <property type="match status" value="1"/>
</dbReference>
<dbReference type="EMBL" id="SWCI01000012">
    <property type="protein sequence ID" value="TKB47752.1"/>
    <property type="molecule type" value="Genomic_DNA"/>
</dbReference>
<sequence>MAIPFSAAAFRRLMNLWPPFLFSSIKLEHLEPDYSYCRVALKERPWNRNINRSHFGGSLFSMTDPFYALLIMGKLGRGYRVWDRAASIDFIRPGKGKLTAEFRVSEEQIAKIRQATEGGAKYHPEFMVEVIDARGEVVCRLHRTLYVRKIYAKPQARAA</sequence>
<proteinExistence type="predicted"/>
<evidence type="ECO:0000313" key="2">
    <source>
        <dbReference type="Proteomes" id="UP000305674"/>
    </source>
</evidence>